<sequence>MSPGRIPWPQKFRECDYIERSVSGPPFEFYDEDWTANHGLGPDMLHGLAMEGPDLPEESEGDVGPDSSEGREPDSTKGLGWRGAWVMTLLKKHDRKQPLGERTETVWSADNSWGVEVRFRALGLMEFEDPDDDELEIETASSRGISDYDIRAPSSRFS</sequence>
<comment type="caution">
    <text evidence="2">The sequence shown here is derived from an EMBL/GenBank/DDBJ whole genome shotgun (WGS) entry which is preliminary data.</text>
</comment>
<gene>
    <name evidence="2" type="ORF">DFH07DRAFT_955237</name>
</gene>
<dbReference type="EMBL" id="JARJLG010000032">
    <property type="protein sequence ID" value="KAJ7766508.1"/>
    <property type="molecule type" value="Genomic_DNA"/>
</dbReference>
<reference evidence="2" key="1">
    <citation type="submission" date="2023-03" db="EMBL/GenBank/DDBJ databases">
        <title>Massive genome expansion in bonnet fungi (Mycena s.s.) driven by repeated elements and novel gene families across ecological guilds.</title>
        <authorList>
            <consortium name="Lawrence Berkeley National Laboratory"/>
            <person name="Harder C.B."/>
            <person name="Miyauchi S."/>
            <person name="Viragh M."/>
            <person name="Kuo A."/>
            <person name="Thoen E."/>
            <person name="Andreopoulos B."/>
            <person name="Lu D."/>
            <person name="Skrede I."/>
            <person name="Drula E."/>
            <person name="Henrissat B."/>
            <person name="Morin E."/>
            <person name="Kohler A."/>
            <person name="Barry K."/>
            <person name="LaButti K."/>
            <person name="Morin E."/>
            <person name="Salamov A."/>
            <person name="Lipzen A."/>
            <person name="Mereny Z."/>
            <person name="Hegedus B."/>
            <person name="Baldrian P."/>
            <person name="Stursova M."/>
            <person name="Weitz H."/>
            <person name="Taylor A."/>
            <person name="Grigoriev I.V."/>
            <person name="Nagy L.G."/>
            <person name="Martin F."/>
            <person name="Kauserud H."/>
        </authorList>
    </citation>
    <scope>NUCLEOTIDE SEQUENCE</scope>
    <source>
        <strain evidence="2">CBHHK188m</strain>
    </source>
</reference>
<proteinExistence type="predicted"/>
<feature type="compositionally biased region" description="Acidic residues" evidence="1">
    <location>
        <begin position="54"/>
        <end position="63"/>
    </location>
</feature>
<dbReference type="Proteomes" id="UP001215280">
    <property type="component" value="Unassembled WGS sequence"/>
</dbReference>
<protein>
    <submittedName>
        <fullName evidence="2">Uncharacterized protein</fullName>
    </submittedName>
</protein>
<keyword evidence="3" id="KW-1185">Reference proteome</keyword>
<dbReference type="AlphaFoldDB" id="A0AAD7JK08"/>
<name>A0AAD7JK08_9AGAR</name>
<accession>A0AAD7JK08</accession>
<feature type="region of interest" description="Disordered" evidence="1">
    <location>
        <begin position="44"/>
        <end position="79"/>
    </location>
</feature>
<evidence type="ECO:0000313" key="3">
    <source>
        <dbReference type="Proteomes" id="UP001215280"/>
    </source>
</evidence>
<organism evidence="2 3">
    <name type="scientific">Mycena maculata</name>
    <dbReference type="NCBI Taxonomy" id="230809"/>
    <lineage>
        <taxon>Eukaryota</taxon>
        <taxon>Fungi</taxon>
        <taxon>Dikarya</taxon>
        <taxon>Basidiomycota</taxon>
        <taxon>Agaricomycotina</taxon>
        <taxon>Agaricomycetes</taxon>
        <taxon>Agaricomycetidae</taxon>
        <taxon>Agaricales</taxon>
        <taxon>Marasmiineae</taxon>
        <taxon>Mycenaceae</taxon>
        <taxon>Mycena</taxon>
    </lineage>
</organism>
<evidence type="ECO:0000313" key="2">
    <source>
        <dbReference type="EMBL" id="KAJ7766508.1"/>
    </source>
</evidence>
<evidence type="ECO:0000256" key="1">
    <source>
        <dbReference type="SAM" id="MobiDB-lite"/>
    </source>
</evidence>
<feature type="region of interest" description="Disordered" evidence="1">
    <location>
        <begin position="129"/>
        <end position="158"/>
    </location>
</feature>